<keyword evidence="1 3" id="KW-0378">Hydrolase</keyword>
<evidence type="ECO:0000259" key="2">
    <source>
        <dbReference type="Pfam" id="PF20434"/>
    </source>
</evidence>
<dbReference type="InterPro" id="IPR050300">
    <property type="entry name" value="GDXG_lipolytic_enzyme"/>
</dbReference>
<gene>
    <name evidence="3" type="ORF">H4281_33240</name>
</gene>
<protein>
    <submittedName>
        <fullName evidence="3">Alpha/beta hydrolase</fullName>
    </submittedName>
</protein>
<dbReference type="Gene3D" id="3.40.50.1820">
    <property type="entry name" value="alpha/beta hydrolase"/>
    <property type="match status" value="1"/>
</dbReference>
<dbReference type="Pfam" id="PF20434">
    <property type="entry name" value="BD-FAE"/>
    <property type="match status" value="1"/>
</dbReference>
<dbReference type="EMBL" id="JACGZW010000012">
    <property type="protein sequence ID" value="MBB1158038.1"/>
    <property type="molecule type" value="Genomic_DNA"/>
</dbReference>
<name>A0A7W3ZEH8_9PSEU</name>
<dbReference type="AlphaFoldDB" id="A0A7W3ZEH8"/>
<sequence length="281" mass="29905">MTPVNHPNVDRDYSAQATVTAAEFDAAMARYRSASESATARLNGVAGLAFDPLSDERLDVWGISPGQLRPVVLAIHGGYWRMLSRHDTAFMARVLSDAGIATVAPDYTLAPAAPLEEIVRQVRAAVAWVHHHGAEHGLDRERIHVVGSSAGGHLTAMTAVAGWQRAAGLPEDVVKGAMTISGLFDVRPLVDSFANAWLTLDSTRAEALSPILAQPGAAPLHVAVAEHEAAGFHRQSKAFHAHWPAAGPLTVVPGRNHFDVFLDLADPRSALSQALVRLALS</sequence>
<keyword evidence="4" id="KW-1185">Reference proteome</keyword>
<accession>A0A7W3ZEH8</accession>
<dbReference type="GO" id="GO:0016787">
    <property type="term" value="F:hydrolase activity"/>
    <property type="evidence" value="ECO:0007669"/>
    <property type="project" value="UniProtKB-KW"/>
</dbReference>
<dbReference type="InterPro" id="IPR029058">
    <property type="entry name" value="AB_hydrolase_fold"/>
</dbReference>
<comment type="caution">
    <text evidence="3">The sequence shown here is derived from an EMBL/GenBank/DDBJ whole genome shotgun (WGS) entry which is preliminary data.</text>
</comment>
<evidence type="ECO:0000313" key="3">
    <source>
        <dbReference type="EMBL" id="MBB1158038.1"/>
    </source>
</evidence>
<proteinExistence type="predicted"/>
<organism evidence="3 4">
    <name type="scientific">Amycolatopsis dendrobii</name>
    <dbReference type="NCBI Taxonomy" id="2760662"/>
    <lineage>
        <taxon>Bacteria</taxon>
        <taxon>Bacillati</taxon>
        <taxon>Actinomycetota</taxon>
        <taxon>Actinomycetes</taxon>
        <taxon>Pseudonocardiales</taxon>
        <taxon>Pseudonocardiaceae</taxon>
        <taxon>Amycolatopsis</taxon>
    </lineage>
</organism>
<dbReference type="Proteomes" id="UP000526734">
    <property type="component" value="Unassembled WGS sequence"/>
</dbReference>
<evidence type="ECO:0000256" key="1">
    <source>
        <dbReference type="ARBA" id="ARBA00022801"/>
    </source>
</evidence>
<dbReference type="InterPro" id="IPR049492">
    <property type="entry name" value="BD-FAE-like_dom"/>
</dbReference>
<evidence type="ECO:0000313" key="4">
    <source>
        <dbReference type="Proteomes" id="UP000526734"/>
    </source>
</evidence>
<feature type="domain" description="BD-FAE-like" evidence="2">
    <location>
        <begin position="69"/>
        <end position="193"/>
    </location>
</feature>
<reference evidence="3 4" key="1">
    <citation type="submission" date="2020-08" db="EMBL/GenBank/DDBJ databases">
        <title>Amycolatopsis sp. nov. DR6-1 isolated from Dendrobium heterocarpum.</title>
        <authorList>
            <person name="Tedsree N."/>
            <person name="Kuncharoen N."/>
            <person name="Likhitwitayawuid K."/>
            <person name="Tanasupawat S."/>
        </authorList>
    </citation>
    <scope>NUCLEOTIDE SEQUENCE [LARGE SCALE GENOMIC DNA]</scope>
    <source>
        <strain evidence="3 4">DR6-1</strain>
    </source>
</reference>
<dbReference type="SUPFAM" id="SSF53474">
    <property type="entry name" value="alpha/beta-Hydrolases"/>
    <property type="match status" value="1"/>
</dbReference>
<dbReference type="PANTHER" id="PTHR48081:SF33">
    <property type="entry name" value="KYNURENINE FORMAMIDASE"/>
    <property type="match status" value="1"/>
</dbReference>
<dbReference type="PANTHER" id="PTHR48081">
    <property type="entry name" value="AB HYDROLASE SUPERFAMILY PROTEIN C4A8.06C"/>
    <property type="match status" value="1"/>
</dbReference>